<feature type="domain" description="Transketolase-like pyrimidine-binding" evidence="1">
    <location>
        <begin position="2"/>
        <end position="65"/>
    </location>
</feature>
<dbReference type="Proteomes" id="UP000014065">
    <property type="component" value="Unassembled WGS sequence"/>
</dbReference>
<proteinExistence type="predicted"/>
<dbReference type="PANTHER" id="PTHR43825">
    <property type="entry name" value="PYRUVATE DEHYDROGENASE E1 COMPONENT"/>
    <property type="match status" value="1"/>
</dbReference>
<dbReference type="EMBL" id="AHJG01000319">
    <property type="protein sequence ID" value="EPA04349.1"/>
    <property type="molecule type" value="Genomic_DNA"/>
</dbReference>
<dbReference type="Pfam" id="PF02779">
    <property type="entry name" value="Transket_pyr"/>
    <property type="match status" value="1"/>
</dbReference>
<dbReference type="SUPFAM" id="SSF52518">
    <property type="entry name" value="Thiamin diphosphate-binding fold (THDP-binding)"/>
    <property type="match status" value="1"/>
</dbReference>
<protein>
    <recommendedName>
        <fullName evidence="1">Transketolase-like pyrimidine-binding domain-containing protein</fullName>
    </recommendedName>
</protein>
<dbReference type="AlphaFoldDB" id="S2EPB1"/>
<evidence type="ECO:0000313" key="3">
    <source>
        <dbReference type="Proteomes" id="UP000014065"/>
    </source>
</evidence>
<organism evidence="2 3">
    <name type="scientific">Candidatus Nitrosarchaeum limnium BG20</name>
    <dbReference type="NCBI Taxonomy" id="859192"/>
    <lineage>
        <taxon>Archaea</taxon>
        <taxon>Nitrososphaerota</taxon>
        <taxon>Nitrososphaeria</taxon>
        <taxon>Nitrosopumilales</taxon>
        <taxon>Nitrosopumilaceae</taxon>
        <taxon>Nitrosarchaeum</taxon>
    </lineage>
</organism>
<dbReference type="Gene3D" id="3.40.50.970">
    <property type="match status" value="1"/>
</dbReference>
<gene>
    <name evidence="2" type="ORF">BG20_I2644</name>
</gene>
<comment type="caution">
    <text evidence="2">The sequence shown here is derived from an EMBL/GenBank/DDBJ whole genome shotgun (WGS) entry which is preliminary data.</text>
</comment>
<dbReference type="PANTHER" id="PTHR43825:SF1">
    <property type="entry name" value="TRANSKETOLASE-LIKE PYRIMIDINE-BINDING DOMAIN-CONTAINING PROTEIN"/>
    <property type="match status" value="1"/>
</dbReference>
<dbReference type="GO" id="GO:0044272">
    <property type="term" value="P:sulfur compound biosynthetic process"/>
    <property type="evidence" value="ECO:0007669"/>
    <property type="project" value="UniProtKB-ARBA"/>
</dbReference>
<keyword evidence="3" id="KW-1185">Reference proteome</keyword>
<dbReference type="InterPro" id="IPR051157">
    <property type="entry name" value="PDH/Transketolase"/>
</dbReference>
<evidence type="ECO:0000313" key="2">
    <source>
        <dbReference type="EMBL" id="EPA04349.1"/>
    </source>
</evidence>
<evidence type="ECO:0000259" key="1">
    <source>
        <dbReference type="Pfam" id="PF02779"/>
    </source>
</evidence>
<reference evidence="2 3" key="1">
    <citation type="journal article" date="2012" name="J. Bacteriol.">
        <title>Genome Sequence of "Candidatus Nitrosoarchaeum limnia" BG20, a Low-Salinity Ammonia-Oxidizing Archaeon from the San Francisco Bay Estuary.</title>
        <authorList>
            <person name="Mosier A.C."/>
            <person name="Allen E.E."/>
            <person name="Kim M."/>
            <person name="Ferriera S."/>
            <person name="Francis C.A."/>
        </authorList>
    </citation>
    <scope>NUCLEOTIDE SEQUENCE [LARGE SCALE GENOMIC DNA]</scope>
    <source>
        <strain evidence="2 3">BG20</strain>
    </source>
</reference>
<accession>S2EPB1</accession>
<dbReference type="InterPro" id="IPR029061">
    <property type="entry name" value="THDP-binding"/>
</dbReference>
<name>S2EPB1_9ARCH</name>
<feature type="non-terminal residue" evidence="2">
    <location>
        <position position="69"/>
    </location>
</feature>
<sequence length="69" mass="7271">MRSEYSKTLIELGKENPNIVVLGADTTDSLKTSGFGKMFPNRFFNVGIAEANLVSTSAGLAASGKISFA</sequence>
<dbReference type="GO" id="GO:0006082">
    <property type="term" value="P:organic acid metabolic process"/>
    <property type="evidence" value="ECO:0007669"/>
    <property type="project" value="UniProtKB-ARBA"/>
</dbReference>
<dbReference type="InterPro" id="IPR005475">
    <property type="entry name" value="Transketolase-like_Pyr-bd"/>
</dbReference>